<feature type="transmembrane region" description="Helical" evidence="6">
    <location>
        <begin position="215"/>
        <end position="234"/>
    </location>
</feature>
<evidence type="ECO:0000256" key="4">
    <source>
        <dbReference type="ARBA" id="ARBA00022989"/>
    </source>
</evidence>
<dbReference type="EMBL" id="JAOSID010000003">
    <property type="protein sequence ID" value="MDO8168039.1"/>
    <property type="molecule type" value="Genomic_DNA"/>
</dbReference>
<name>A0ABT9DFB1_9MOLU</name>
<evidence type="ECO:0000256" key="3">
    <source>
        <dbReference type="ARBA" id="ARBA00022692"/>
    </source>
</evidence>
<feature type="transmembrane region" description="Helical" evidence="6">
    <location>
        <begin position="246"/>
        <end position="263"/>
    </location>
</feature>
<dbReference type="InterPro" id="IPR003740">
    <property type="entry name" value="YitT"/>
</dbReference>
<comment type="caution">
    <text evidence="7">The sequence shown here is derived from an EMBL/GenBank/DDBJ whole genome shotgun (WGS) entry which is preliminary data.</text>
</comment>
<keyword evidence="4 6" id="KW-1133">Transmembrane helix</keyword>
<evidence type="ECO:0000313" key="7">
    <source>
        <dbReference type="EMBL" id="MDO8168039.1"/>
    </source>
</evidence>
<accession>A0ABT9DFB1</accession>
<feature type="transmembrane region" description="Helical" evidence="6">
    <location>
        <begin position="49"/>
        <end position="74"/>
    </location>
</feature>
<reference evidence="7 8" key="1">
    <citation type="journal article" date="2023" name="Int. J. Syst. Evol. Microbiol.">
        <title>The observation of taxonomic boundaries for the 16SrII and 16SrXXV phytoplasmas using genome-based delimitation.</title>
        <authorList>
            <person name="Rodrigues Jardim B."/>
            <person name="Tran-Nguyen L.T.T."/>
            <person name="Gambley C."/>
            <person name="Al-Sadi A.M."/>
            <person name="Al-Subhi A.M."/>
            <person name="Foissac X."/>
            <person name="Salar P."/>
            <person name="Cai H."/>
            <person name="Yang J.Y."/>
            <person name="Davis R."/>
            <person name="Jones L."/>
            <person name="Rodoni B."/>
            <person name="Constable F.E."/>
        </authorList>
    </citation>
    <scope>NUCLEOTIDE SEQUENCE [LARGE SCALE GENOMIC DNA]</scope>
    <source>
        <strain evidence="7">BAWM-155c</strain>
    </source>
</reference>
<comment type="subcellular location">
    <subcellularLocation>
        <location evidence="1">Cell membrane</location>
        <topology evidence="1">Multi-pass membrane protein</topology>
    </subcellularLocation>
</comment>
<dbReference type="PANTHER" id="PTHR33545">
    <property type="entry name" value="UPF0750 MEMBRANE PROTEIN YITT-RELATED"/>
    <property type="match status" value="1"/>
</dbReference>
<dbReference type="Proteomes" id="UP001172036">
    <property type="component" value="Unassembled WGS sequence"/>
</dbReference>
<keyword evidence="2" id="KW-1003">Cell membrane</keyword>
<evidence type="ECO:0000313" key="8">
    <source>
        <dbReference type="Proteomes" id="UP001172036"/>
    </source>
</evidence>
<evidence type="ECO:0000256" key="6">
    <source>
        <dbReference type="SAM" id="Phobius"/>
    </source>
</evidence>
<evidence type="ECO:0000256" key="5">
    <source>
        <dbReference type="ARBA" id="ARBA00023136"/>
    </source>
</evidence>
<dbReference type="Pfam" id="PF02588">
    <property type="entry name" value="YitT_membrane"/>
    <property type="match status" value="1"/>
</dbReference>
<organism evidence="7 8">
    <name type="scientific">Candidatus Phytoplasma melaleucae</name>
    <dbReference type="NCBI Taxonomy" id="2982630"/>
    <lineage>
        <taxon>Bacteria</taxon>
        <taxon>Bacillati</taxon>
        <taxon>Mycoplasmatota</taxon>
        <taxon>Mollicutes</taxon>
        <taxon>Acholeplasmatales</taxon>
        <taxon>Acholeplasmataceae</taxon>
        <taxon>Candidatus Phytoplasma</taxon>
    </lineage>
</organism>
<protein>
    <submittedName>
        <fullName evidence="7">YitT family protein</fullName>
    </submittedName>
</protein>
<evidence type="ECO:0000256" key="2">
    <source>
        <dbReference type="ARBA" id="ARBA00022475"/>
    </source>
</evidence>
<dbReference type="RefSeq" id="WP_304515242.1">
    <property type="nucleotide sequence ID" value="NZ_JAOSID010000003.1"/>
</dbReference>
<feature type="transmembrane region" description="Helical" evidence="6">
    <location>
        <begin position="124"/>
        <end position="145"/>
    </location>
</feature>
<dbReference type="InterPro" id="IPR051461">
    <property type="entry name" value="UPF0750_membrane"/>
</dbReference>
<keyword evidence="5 6" id="KW-0472">Membrane</keyword>
<feature type="transmembrane region" description="Helical" evidence="6">
    <location>
        <begin position="7"/>
        <end position="29"/>
    </location>
</feature>
<sequence length="264" mass="31058">MKNFFKISIIVSIFLIFIFSLMICFYPLLSPLLYFYTNDVKLHFKLIKIFLGSLLLIFSIYFFILPEEFIIGGLESSLLFLDKIFFYDKKTKQQNYFFSTNHNIIIARILIILLFGFFLKDTLFFFISTLLLNFVFAFIIKNLDYFHIDRNFFLNILPDFIKKNSFLRLFFSSLIIGLCVGIGCGLIFSSSSSTGGTDVIFLYLEQRLNIDLKRILILTDGLMILISFFIDFFRKIDKKMNIINKYFFSIITFLIAINLIAKLL</sequence>
<feature type="transmembrane region" description="Helical" evidence="6">
    <location>
        <begin position="95"/>
        <end position="118"/>
    </location>
</feature>
<keyword evidence="3 6" id="KW-0812">Transmembrane</keyword>
<keyword evidence="8" id="KW-1185">Reference proteome</keyword>
<gene>
    <name evidence="7" type="ORF">OC680_00890</name>
</gene>
<proteinExistence type="predicted"/>
<feature type="transmembrane region" description="Helical" evidence="6">
    <location>
        <begin position="166"/>
        <end position="188"/>
    </location>
</feature>
<dbReference type="PANTHER" id="PTHR33545:SF5">
    <property type="entry name" value="UPF0750 MEMBRANE PROTEIN YITT"/>
    <property type="match status" value="1"/>
</dbReference>
<evidence type="ECO:0000256" key="1">
    <source>
        <dbReference type="ARBA" id="ARBA00004651"/>
    </source>
</evidence>